<evidence type="ECO:0000256" key="4">
    <source>
        <dbReference type="ARBA" id="ARBA00022679"/>
    </source>
</evidence>
<comment type="similarity">
    <text evidence="1 6">Belongs to the methyltransferase superfamily. PrmA family.</text>
</comment>
<evidence type="ECO:0000313" key="7">
    <source>
        <dbReference type="EMBL" id="ADU96305.1"/>
    </source>
</evidence>
<dbReference type="Pfam" id="PF06325">
    <property type="entry name" value="PrmA"/>
    <property type="match status" value="1"/>
</dbReference>
<dbReference type="InterPro" id="IPR029063">
    <property type="entry name" value="SAM-dependent_MTases_sf"/>
</dbReference>
<dbReference type="OrthoDB" id="9785995at2"/>
<keyword evidence="5 6" id="KW-0949">S-adenosyl-L-methionine</keyword>
<dbReference type="CDD" id="cd02440">
    <property type="entry name" value="AdoMet_MTases"/>
    <property type="match status" value="1"/>
</dbReference>
<protein>
    <recommendedName>
        <fullName evidence="6">Ribosomal protein L11 methyltransferase</fullName>
        <shortName evidence="6">L11 Mtase</shortName>
        <ecNumber evidence="6">2.1.1.-</ecNumber>
    </recommendedName>
</protein>
<evidence type="ECO:0000256" key="1">
    <source>
        <dbReference type="ARBA" id="ARBA00009741"/>
    </source>
</evidence>
<dbReference type="GO" id="GO:0016279">
    <property type="term" value="F:protein-lysine N-methyltransferase activity"/>
    <property type="evidence" value="ECO:0007669"/>
    <property type="project" value="RHEA"/>
</dbReference>
<dbReference type="EC" id="2.1.1.-" evidence="6"/>
<name>E8T4H0_THEA1</name>
<gene>
    <name evidence="6" type="primary">prmA</name>
    <name evidence="7" type="ordered locus">Theam_0332</name>
</gene>
<accession>E8T4H0</accession>
<keyword evidence="4 6" id="KW-0808">Transferase</keyword>
<dbReference type="HOGENOM" id="CLU_049382_0_2_0"/>
<dbReference type="STRING" id="648996.Theam_0332"/>
<evidence type="ECO:0000256" key="6">
    <source>
        <dbReference type="HAMAP-Rule" id="MF_00735"/>
    </source>
</evidence>
<evidence type="ECO:0000313" key="8">
    <source>
        <dbReference type="Proteomes" id="UP000006362"/>
    </source>
</evidence>
<dbReference type="AlphaFoldDB" id="E8T4H0"/>
<dbReference type="PANTHER" id="PTHR43648:SF1">
    <property type="entry name" value="ELECTRON TRANSFER FLAVOPROTEIN BETA SUBUNIT LYSINE METHYLTRANSFERASE"/>
    <property type="match status" value="1"/>
</dbReference>
<organism evidence="7 8">
    <name type="scientific">Thermovibrio ammonificans (strain DSM 15698 / JCM 12110 / HB-1)</name>
    <dbReference type="NCBI Taxonomy" id="648996"/>
    <lineage>
        <taxon>Bacteria</taxon>
        <taxon>Pseudomonadati</taxon>
        <taxon>Aquificota</taxon>
        <taxon>Aquificia</taxon>
        <taxon>Desulfurobacteriales</taxon>
        <taxon>Desulfurobacteriaceae</taxon>
        <taxon>Thermovibrio</taxon>
    </lineage>
</organism>
<dbReference type="PANTHER" id="PTHR43648">
    <property type="entry name" value="ELECTRON TRANSFER FLAVOPROTEIN BETA SUBUNIT LYSINE METHYLTRANSFERASE"/>
    <property type="match status" value="1"/>
</dbReference>
<sequence length="266" mass="29601">MDYRVYELEVPASEYDLATSELFEAGALGVEVVSEGETVTFKAYFKEGSLPERLKPYLKSVSPLEERDWNSEWKKHYAPVNVGSGIWVVPSWMKGEFKEPEGSLVIYIRPGRGFGTGTHETTKLAMRFIKKLLKEGDSFLDVGCGSGILSILAAKLGASEVVGCDIQPNLQEEIEENQRLNGIEFTFVEGSVNAVNGKFDLVVANIEKHHLEPLLPLLAEKFKGTLILSGILTSQRDQFVKTLEKLGLRVVEEAKEGEWCAFVARK</sequence>
<comment type="subcellular location">
    <subcellularLocation>
        <location evidence="6">Cytoplasm</location>
    </subcellularLocation>
</comment>
<comment type="function">
    <text evidence="6">Methylates ribosomal protein L11.</text>
</comment>
<feature type="binding site" evidence="6">
    <location>
        <position position="122"/>
    </location>
    <ligand>
        <name>S-adenosyl-L-methionine</name>
        <dbReference type="ChEBI" id="CHEBI:59789"/>
    </ligand>
</feature>
<dbReference type="InterPro" id="IPR050078">
    <property type="entry name" value="Ribosomal_L11_MeTrfase_PrmA"/>
</dbReference>
<dbReference type="InterPro" id="IPR004498">
    <property type="entry name" value="Ribosomal_PrmA_MeTrfase"/>
</dbReference>
<keyword evidence="8" id="KW-1185">Reference proteome</keyword>
<keyword evidence="2 6" id="KW-0963">Cytoplasm</keyword>
<keyword evidence="3 6" id="KW-0489">Methyltransferase</keyword>
<dbReference type="Gene3D" id="3.40.50.150">
    <property type="entry name" value="Vaccinia Virus protein VP39"/>
    <property type="match status" value="1"/>
</dbReference>
<evidence type="ECO:0000256" key="3">
    <source>
        <dbReference type="ARBA" id="ARBA00022603"/>
    </source>
</evidence>
<dbReference type="GO" id="GO:0005737">
    <property type="term" value="C:cytoplasm"/>
    <property type="evidence" value="ECO:0007669"/>
    <property type="project" value="UniProtKB-SubCell"/>
</dbReference>
<feature type="binding site" evidence="6">
    <location>
        <position position="143"/>
    </location>
    <ligand>
        <name>S-adenosyl-L-methionine</name>
        <dbReference type="ChEBI" id="CHEBI:59789"/>
    </ligand>
</feature>
<feature type="binding site" evidence="6">
    <location>
        <position position="205"/>
    </location>
    <ligand>
        <name>S-adenosyl-L-methionine</name>
        <dbReference type="ChEBI" id="CHEBI:59789"/>
    </ligand>
</feature>
<evidence type="ECO:0000256" key="2">
    <source>
        <dbReference type="ARBA" id="ARBA00022490"/>
    </source>
</evidence>
<evidence type="ECO:0000256" key="5">
    <source>
        <dbReference type="ARBA" id="ARBA00022691"/>
    </source>
</evidence>
<comment type="catalytic activity">
    <reaction evidence="6">
        <text>L-lysyl-[protein] + 3 S-adenosyl-L-methionine = N(6),N(6),N(6)-trimethyl-L-lysyl-[protein] + 3 S-adenosyl-L-homocysteine + 3 H(+)</text>
        <dbReference type="Rhea" id="RHEA:54192"/>
        <dbReference type="Rhea" id="RHEA-COMP:9752"/>
        <dbReference type="Rhea" id="RHEA-COMP:13826"/>
        <dbReference type="ChEBI" id="CHEBI:15378"/>
        <dbReference type="ChEBI" id="CHEBI:29969"/>
        <dbReference type="ChEBI" id="CHEBI:57856"/>
        <dbReference type="ChEBI" id="CHEBI:59789"/>
        <dbReference type="ChEBI" id="CHEBI:61961"/>
    </reaction>
</comment>
<dbReference type="GO" id="GO:0032259">
    <property type="term" value="P:methylation"/>
    <property type="evidence" value="ECO:0007669"/>
    <property type="project" value="UniProtKB-KW"/>
</dbReference>
<reference evidence="7" key="1">
    <citation type="submission" date="2011-01" db="EMBL/GenBank/DDBJ databases">
        <title>Complete sequence of chromosome of Thermovibrio ammonificans HB-1.</title>
        <authorList>
            <consortium name="US DOE Joint Genome Institute"/>
            <person name="Lucas S."/>
            <person name="Copeland A."/>
            <person name="Lapidus A."/>
            <person name="Cheng J.-F."/>
            <person name="Goodwin L."/>
            <person name="Pitluck S."/>
            <person name="Davenport K."/>
            <person name="Detter J.C."/>
            <person name="Han C."/>
            <person name="Tapia R."/>
            <person name="Land M."/>
            <person name="Hauser L."/>
            <person name="Kyrpides N."/>
            <person name="Ivanova N."/>
            <person name="Ovchinnikova G."/>
            <person name="Vetriani C."/>
            <person name="Woyke T."/>
        </authorList>
    </citation>
    <scope>NUCLEOTIDE SEQUENCE [LARGE SCALE GENOMIC DNA]</scope>
    <source>
        <strain evidence="7">HB-1</strain>
    </source>
</reference>
<dbReference type="HAMAP" id="MF_00735">
    <property type="entry name" value="Methyltr_PrmA"/>
    <property type="match status" value="1"/>
</dbReference>
<dbReference type="SUPFAM" id="SSF53335">
    <property type="entry name" value="S-adenosyl-L-methionine-dependent methyltransferases"/>
    <property type="match status" value="1"/>
</dbReference>
<feature type="binding site" evidence="6">
    <location>
        <position position="165"/>
    </location>
    <ligand>
        <name>S-adenosyl-L-methionine</name>
        <dbReference type="ChEBI" id="CHEBI:59789"/>
    </ligand>
</feature>
<dbReference type="RefSeq" id="WP_013537091.1">
    <property type="nucleotide sequence ID" value="NC_014926.1"/>
</dbReference>
<dbReference type="EMBL" id="CP002444">
    <property type="protein sequence ID" value="ADU96305.1"/>
    <property type="molecule type" value="Genomic_DNA"/>
</dbReference>
<dbReference type="Proteomes" id="UP000006362">
    <property type="component" value="Chromosome"/>
</dbReference>
<dbReference type="eggNOG" id="COG2264">
    <property type="taxonomic scope" value="Bacteria"/>
</dbReference>
<dbReference type="KEGG" id="tam:Theam_0332"/>
<proteinExistence type="inferred from homology"/>